<dbReference type="EMBL" id="JADILV010000006">
    <property type="protein sequence ID" value="MBO8482684.1"/>
    <property type="molecule type" value="Genomic_DNA"/>
</dbReference>
<evidence type="ECO:0000313" key="4">
    <source>
        <dbReference type="Proteomes" id="UP000725002"/>
    </source>
</evidence>
<organism evidence="3 4">
    <name type="scientific">Candidatus Cryptobacteroides avicola</name>
    <dbReference type="NCBI Taxonomy" id="2840757"/>
    <lineage>
        <taxon>Bacteria</taxon>
        <taxon>Pseudomonadati</taxon>
        <taxon>Bacteroidota</taxon>
        <taxon>Bacteroidia</taxon>
        <taxon>Bacteroidales</taxon>
        <taxon>Candidatus Cryptobacteroides</taxon>
    </lineage>
</organism>
<evidence type="ECO:0000256" key="1">
    <source>
        <dbReference type="SAM" id="Coils"/>
    </source>
</evidence>
<protein>
    <recommendedName>
        <fullName evidence="5">Band 7 domain-containing protein</fullName>
    </recommendedName>
</protein>
<feature type="signal peptide" evidence="2">
    <location>
        <begin position="1"/>
        <end position="20"/>
    </location>
</feature>
<feature type="chain" id="PRO_5037580100" description="Band 7 domain-containing protein" evidence="2">
    <location>
        <begin position="21"/>
        <end position="334"/>
    </location>
</feature>
<comment type="caution">
    <text evidence="3">The sequence shown here is derived from an EMBL/GenBank/DDBJ whole genome shotgun (WGS) entry which is preliminary data.</text>
</comment>
<reference evidence="3" key="1">
    <citation type="submission" date="2020-10" db="EMBL/GenBank/DDBJ databases">
        <authorList>
            <person name="Gilroy R."/>
        </authorList>
    </citation>
    <scope>NUCLEOTIDE SEQUENCE</scope>
    <source>
        <strain evidence="3">G3-8215</strain>
    </source>
</reference>
<evidence type="ECO:0000313" key="3">
    <source>
        <dbReference type="EMBL" id="MBO8482684.1"/>
    </source>
</evidence>
<reference evidence="3" key="2">
    <citation type="journal article" date="2021" name="PeerJ">
        <title>Extensive microbial diversity within the chicken gut microbiome revealed by metagenomics and culture.</title>
        <authorList>
            <person name="Gilroy R."/>
            <person name="Ravi A."/>
            <person name="Getino M."/>
            <person name="Pursley I."/>
            <person name="Horton D.L."/>
            <person name="Alikhan N.F."/>
            <person name="Baker D."/>
            <person name="Gharbi K."/>
            <person name="Hall N."/>
            <person name="Watson M."/>
            <person name="Adriaenssens E.M."/>
            <person name="Foster-Nyarko E."/>
            <person name="Jarju S."/>
            <person name="Secka A."/>
            <person name="Antonio M."/>
            <person name="Oren A."/>
            <person name="Chaudhuri R.R."/>
            <person name="La Ragione R."/>
            <person name="Hildebrand F."/>
            <person name="Pallen M.J."/>
        </authorList>
    </citation>
    <scope>NUCLEOTIDE SEQUENCE</scope>
    <source>
        <strain evidence="3">G3-8215</strain>
    </source>
</reference>
<sequence length="334" mass="36786">MKRLPFILISILALSQAASAQDLEGRIALTPYVDYSLDRIPQTASSSLERKLVSMTTANGFASVSGEFIITAVPSVINTSSTPTAPPQFVSEVEVAVYVLNVPEQVIVDQKVYSCKGVGASEQKSIVGAVNQINVRSTDTRRFMENVRTKILDYYADRLPAIISKAQSLASMTRYEEALYVLSAVPESLVEYPQVADLMVDIYTRCIDRDAKKIIADAKVKTAQEDYAAAMKELVKVDPNSTLFGQADAMISDIKARMDAQKQAELQRELELYEQEKKQAQQEYEDNMELQKMKIKASRELAAKVVSGGEGDAAAAAEEKGKEVVKWLLGNLIQ</sequence>
<accession>A0A940DPL6</accession>
<name>A0A940DPL6_9BACT</name>
<proteinExistence type="predicted"/>
<evidence type="ECO:0008006" key="5">
    <source>
        <dbReference type="Google" id="ProtNLM"/>
    </source>
</evidence>
<keyword evidence="2" id="KW-0732">Signal</keyword>
<gene>
    <name evidence="3" type="ORF">IAB75_00975</name>
</gene>
<keyword evidence="1" id="KW-0175">Coiled coil</keyword>
<dbReference type="AlphaFoldDB" id="A0A940DPL6"/>
<evidence type="ECO:0000256" key="2">
    <source>
        <dbReference type="SAM" id="SignalP"/>
    </source>
</evidence>
<feature type="coiled-coil region" evidence="1">
    <location>
        <begin position="256"/>
        <end position="293"/>
    </location>
</feature>
<dbReference type="Proteomes" id="UP000725002">
    <property type="component" value="Unassembled WGS sequence"/>
</dbReference>